<reference evidence="3" key="1">
    <citation type="journal article" date="2020" name="Genome Biol.">
        <title>Gamete binning: chromosome-level and haplotype-resolved genome assembly enabled by high-throughput single-cell sequencing of gamete genomes.</title>
        <authorList>
            <person name="Campoy J.A."/>
            <person name="Sun H."/>
            <person name="Goel M."/>
            <person name="Jiao W.-B."/>
            <person name="Folz-Donahue K."/>
            <person name="Wang N."/>
            <person name="Rubio M."/>
            <person name="Liu C."/>
            <person name="Kukat C."/>
            <person name="Ruiz D."/>
            <person name="Huettel B."/>
            <person name="Schneeberger K."/>
        </authorList>
    </citation>
    <scope>NUCLEOTIDE SEQUENCE [LARGE SCALE GENOMIC DNA]</scope>
    <source>
        <strain evidence="3">cv. Rojo Pasion</strain>
    </source>
</reference>
<dbReference type="AlphaFoldDB" id="A0A6J5XPF6"/>
<feature type="region of interest" description="Disordered" evidence="1">
    <location>
        <begin position="47"/>
        <end position="74"/>
    </location>
</feature>
<evidence type="ECO:0000313" key="2">
    <source>
        <dbReference type="EMBL" id="CAB4314303.1"/>
    </source>
</evidence>
<dbReference type="EMBL" id="CAEKKB010000006">
    <property type="protein sequence ID" value="CAB4314303.1"/>
    <property type="molecule type" value="Genomic_DNA"/>
</dbReference>
<dbReference type="Proteomes" id="UP000507245">
    <property type="component" value="Unassembled WGS sequence"/>
</dbReference>
<gene>
    <name evidence="2" type="ORF">ORAREDHAP_LOCUS38668</name>
</gene>
<keyword evidence="3" id="KW-1185">Reference proteome</keyword>
<name>A0A6J5XPF6_PRUAR</name>
<accession>A0A6J5XPF6</accession>
<sequence>MTVRMTPPPSRHPAQWRVLRVDTPPHSTARSTLAAPPAVLPRVITPTEHEAREGVSNPPGTTNLVTTDRRNRPL</sequence>
<proteinExistence type="predicted"/>
<evidence type="ECO:0000256" key="1">
    <source>
        <dbReference type="SAM" id="MobiDB-lite"/>
    </source>
</evidence>
<protein>
    <submittedName>
        <fullName evidence="2">Uncharacterized protein</fullName>
    </submittedName>
</protein>
<organism evidence="2 3">
    <name type="scientific">Prunus armeniaca</name>
    <name type="common">Apricot</name>
    <name type="synonym">Armeniaca vulgaris</name>
    <dbReference type="NCBI Taxonomy" id="36596"/>
    <lineage>
        <taxon>Eukaryota</taxon>
        <taxon>Viridiplantae</taxon>
        <taxon>Streptophyta</taxon>
        <taxon>Embryophyta</taxon>
        <taxon>Tracheophyta</taxon>
        <taxon>Spermatophyta</taxon>
        <taxon>Magnoliopsida</taxon>
        <taxon>eudicotyledons</taxon>
        <taxon>Gunneridae</taxon>
        <taxon>Pentapetalae</taxon>
        <taxon>rosids</taxon>
        <taxon>fabids</taxon>
        <taxon>Rosales</taxon>
        <taxon>Rosaceae</taxon>
        <taxon>Amygdaloideae</taxon>
        <taxon>Amygdaleae</taxon>
        <taxon>Prunus</taxon>
    </lineage>
</organism>
<evidence type="ECO:0000313" key="3">
    <source>
        <dbReference type="Proteomes" id="UP000507245"/>
    </source>
</evidence>